<feature type="signal peptide" evidence="10">
    <location>
        <begin position="1"/>
        <end position="26"/>
    </location>
</feature>
<gene>
    <name evidence="12" type="ORF">DPX39_040044700</name>
</gene>
<feature type="chain" id="PRO_5018147263" evidence="10">
    <location>
        <begin position="27"/>
        <end position="247"/>
    </location>
</feature>
<dbReference type="GO" id="GO:0012505">
    <property type="term" value="C:endomembrane system"/>
    <property type="evidence" value="ECO:0007669"/>
    <property type="project" value="UniProtKB-SubCell"/>
</dbReference>
<organism evidence="12">
    <name type="scientific">Trypanosoma brucei equiperdum</name>
    <dbReference type="NCBI Taxonomy" id="630700"/>
    <lineage>
        <taxon>Eukaryota</taxon>
        <taxon>Discoba</taxon>
        <taxon>Euglenozoa</taxon>
        <taxon>Kinetoplastea</taxon>
        <taxon>Metakinetoplastina</taxon>
        <taxon>Trypanosomatida</taxon>
        <taxon>Trypanosomatidae</taxon>
        <taxon>Trypanosoma</taxon>
    </lineage>
</organism>
<name>A0A3L6LE91_9TRYP</name>
<evidence type="ECO:0000256" key="5">
    <source>
        <dbReference type="ARBA" id="ARBA00022989"/>
    </source>
</evidence>
<keyword evidence="3 8" id="KW-0812">Transmembrane</keyword>
<reference evidence="12" key="1">
    <citation type="submission" date="2018-09" db="EMBL/GenBank/DDBJ databases">
        <title>whole genome sequence of T. equiperdum IVM-t1 strain.</title>
        <authorList>
            <person name="Suganuma K."/>
        </authorList>
    </citation>
    <scope>NUCLEOTIDE SEQUENCE [LARGE SCALE GENOMIC DNA]</scope>
    <source>
        <strain evidence="12">IVM-t1</strain>
    </source>
</reference>
<dbReference type="SMART" id="SM01190">
    <property type="entry name" value="EMP24_GP25L"/>
    <property type="match status" value="1"/>
</dbReference>
<dbReference type="InterPro" id="IPR015720">
    <property type="entry name" value="Emp24-like"/>
</dbReference>
<dbReference type="AlphaFoldDB" id="A0A3L6LE91"/>
<dbReference type="EMBL" id="QSBY01000004">
    <property type="protein sequence ID" value="RHW72750.1"/>
    <property type="molecule type" value="Genomic_DNA"/>
</dbReference>
<keyword evidence="4 10" id="KW-0732">Signal</keyword>
<evidence type="ECO:0000256" key="2">
    <source>
        <dbReference type="ARBA" id="ARBA00007104"/>
    </source>
</evidence>
<comment type="caution">
    <text evidence="12">The sequence shown here is derived from an EMBL/GenBank/DDBJ whole genome shotgun (WGS) entry which is preliminary data.</text>
</comment>
<accession>A0A3L6LE91</accession>
<protein>
    <submittedName>
        <fullName evidence="12">Emp24/gp25L/p24 family/GOLD</fullName>
    </submittedName>
</protein>
<evidence type="ECO:0000313" key="12">
    <source>
        <dbReference type="EMBL" id="RHW72750.1"/>
    </source>
</evidence>
<evidence type="ECO:0000259" key="11">
    <source>
        <dbReference type="PROSITE" id="PS50866"/>
    </source>
</evidence>
<keyword evidence="5 9" id="KW-1133">Transmembrane helix</keyword>
<evidence type="ECO:0000256" key="8">
    <source>
        <dbReference type="RuleBase" id="RU003827"/>
    </source>
</evidence>
<feature type="transmembrane region" description="Helical" evidence="9">
    <location>
        <begin position="214"/>
        <end position="234"/>
    </location>
</feature>
<comment type="similarity">
    <text evidence="2 8">Belongs to the EMP24/GP25L family.</text>
</comment>
<evidence type="ECO:0000256" key="4">
    <source>
        <dbReference type="ARBA" id="ARBA00022729"/>
    </source>
</evidence>
<dbReference type="PROSITE" id="PS50866">
    <property type="entry name" value="GOLD"/>
    <property type="match status" value="1"/>
</dbReference>
<dbReference type="Proteomes" id="UP000266743">
    <property type="component" value="Chromosome 4"/>
</dbReference>
<comment type="subcellular location">
    <subcellularLocation>
        <location evidence="7">Endomembrane system</location>
        <topology evidence="7">Single-pass membrane protein</topology>
    </subcellularLocation>
    <subcellularLocation>
        <location evidence="1 8">Membrane</location>
        <topology evidence="1 8">Single-pass type I membrane protein</topology>
    </subcellularLocation>
</comment>
<dbReference type="InterPro" id="IPR036598">
    <property type="entry name" value="GOLD_dom_sf"/>
</dbReference>
<evidence type="ECO:0000256" key="3">
    <source>
        <dbReference type="ARBA" id="ARBA00022692"/>
    </source>
</evidence>
<dbReference type="Pfam" id="PF01105">
    <property type="entry name" value="EMP24_GP25L"/>
    <property type="match status" value="1"/>
</dbReference>
<evidence type="ECO:0000256" key="1">
    <source>
        <dbReference type="ARBA" id="ARBA00004479"/>
    </source>
</evidence>
<dbReference type="InterPro" id="IPR009038">
    <property type="entry name" value="GOLD_dom"/>
</dbReference>
<evidence type="ECO:0000256" key="9">
    <source>
        <dbReference type="SAM" id="Phobius"/>
    </source>
</evidence>
<dbReference type="PANTHER" id="PTHR22811">
    <property type="entry name" value="TRANSMEMBRANE EMP24 DOMAIN-CONTAINING PROTEIN"/>
    <property type="match status" value="1"/>
</dbReference>
<keyword evidence="6 9" id="KW-0472">Membrane</keyword>
<evidence type="ECO:0000256" key="10">
    <source>
        <dbReference type="SAM" id="SignalP"/>
    </source>
</evidence>
<proteinExistence type="inferred from homology"/>
<evidence type="ECO:0000256" key="6">
    <source>
        <dbReference type="ARBA" id="ARBA00023136"/>
    </source>
</evidence>
<dbReference type="GO" id="GO:0016020">
    <property type="term" value="C:membrane"/>
    <property type="evidence" value="ECO:0007669"/>
    <property type="project" value="UniProtKB-SubCell"/>
</dbReference>
<sequence length="247" mass="27521">MIVPSLNGRLFSFLFIFLTVGRLSHPSPAEAFATKIEPHSRECFVESVPAGASLAFLFRVTDGGSFDIDAVMTATTVAPLETLDDTSRLHFSEKLRPLRDNAQTTVINEWRRATEGSQTYTAPTVSETKHGLPAEVTVCFDNSFARRSPKWVSFQFLRHEGLEEDPQASMTAEAKVEAELHKHGSVLFELATATERLRLVGESDRVKHESLARIIQGGLIGNIVLLAVMAVYQYRTLTRFLLRCKPQ</sequence>
<evidence type="ECO:0000256" key="7">
    <source>
        <dbReference type="ARBA" id="ARBA00037847"/>
    </source>
</evidence>
<dbReference type="SUPFAM" id="SSF101576">
    <property type="entry name" value="Supernatant protein factor (SPF), C-terminal domain"/>
    <property type="match status" value="1"/>
</dbReference>
<feature type="domain" description="GOLD" evidence="11">
    <location>
        <begin position="41"/>
        <end position="158"/>
    </location>
</feature>